<sequence>MKPNKITPGSNLMWESSRWMLPEHKEALQKLKQEQSRQKRPVLDEQQVEEINDKLRQSLQFHLPVTVCLFGEFKNREVKGVVKRINPALGQVKLVNDQEEEWLSFQDIFDVSIEDDWE</sequence>
<accession>A0ABU0CSL1</accession>
<dbReference type="PANTHER" id="PTHR40051">
    <property type="entry name" value="IG HYPOTHETICAL 15966"/>
    <property type="match status" value="1"/>
</dbReference>
<comment type="caution">
    <text evidence="1">The sequence shown here is derived from an EMBL/GenBank/DDBJ whole genome shotgun (WGS) entry which is preliminary data.</text>
</comment>
<keyword evidence="2" id="KW-1185">Reference proteome</keyword>
<evidence type="ECO:0000313" key="2">
    <source>
        <dbReference type="Proteomes" id="UP001232445"/>
    </source>
</evidence>
<protein>
    <recommendedName>
        <fullName evidence="3">YolD-like family protein</fullName>
    </recommendedName>
</protein>
<organism evidence="1 2">
    <name type="scientific">Caldalkalibacillus uzonensis</name>
    <dbReference type="NCBI Taxonomy" id="353224"/>
    <lineage>
        <taxon>Bacteria</taxon>
        <taxon>Bacillati</taxon>
        <taxon>Bacillota</taxon>
        <taxon>Bacilli</taxon>
        <taxon>Bacillales</taxon>
        <taxon>Bacillaceae</taxon>
        <taxon>Caldalkalibacillus</taxon>
    </lineage>
</organism>
<dbReference type="RefSeq" id="WP_307339188.1">
    <property type="nucleotide sequence ID" value="NZ_JAUSUQ010000007.1"/>
</dbReference>
<gene>
    <name evidence="1" type="ORF">J2S00_002131</name>
</gene>
<evidence type="ECO:0000313" key="1">
    <source>
        <dbReference type="EMBL" id="MDQ0339344.1"/>
    </source>
</evidence>
<proteinExistence type="predicted"/>
<dbReference type="InterPro" id="IPR014962">
    <property type="entry name" value="YolD"/>
</dbReference>
<dbReference type="Pfam" id="PF08863">
    <property type="entry name" value="YolD"/>
    <property type="match status" value="1"/>
</dbReference>
<reference evidence="1 2" key="1">
    <citation type="submission" date="2023-07" db="EMBL/GenBank/DDBJ databases">
        <title>Genomic Encyclopedia of Type Strains, Phase IV (KMG-IV): sequencing the most valuable type-strain genomes for metagenomic binning, comparative biology and taxonomic classification.</title>
        <authorList>
            <person name="Goeker M."/>
        </authorList>
    </citation>
    <scope>NUCLEOTIDE SEQUENCE [LARGE SCALE GENOMIC DNA]</scope>
    <source>
        <strain evidence="1 2">DSM 17740</strain>
    </source>
</reference>
<dbReference type="Proteomes" id="UP001232445">
    <property type="component" value="Unassembled WGS sequence"/>
</dbReference>
<dbReference type="EMBL" id="JAUSUQ010000007">
    <property type="protein sequence ID" value="MDQ0339344.1"/>
    <property type="molecule type" value="Genomic_DNA"/>
</dbReference>
<name>A0ABU0CSL1_9BACI</name>
<dbReference type="PANTHER" id="PTHR40051:SF1">
    <property type="entry name" value="YOLD-LIKE FAMILY PROTEIN"/>
    <property type="match status" value="1"/>
</dbReference>
<evidence type="ECO:0008006" key="3">
    <source>
        <dbReference type="Google" id="ProtNLM"/>
    </source>
</evidence>